<dbReference type="InterPro" id="IPR006869">
    <property type="entry name" value="DUF547"/>
</dbReference>
<gene>
    <name evidence="2" type="ORF">HNQ03_002021</name>
</gene>
<sequence>MSNNKTLITVSGNLLLNVKMSSETKIEEGILANYSISSLQNELKTEAAKNTFWINIYNAYFQIVSRQEENLGKKIFTLKLIEIAGNRFSLDDIEHGILRRFRWKYSFGYLSNIFQSRFIKNLAVEKIDYRIHFAVNCGAKSCPPIAFYTVEKLDEQLKTAMISFLTSESTIDKEKKTVTTSKLLLWYQGDFGGKSDLKKMLKEVLEIQMKYFKIKYSDYSWESHLENFS</sequence>
<dbReference type="Pfam" id="PF04784">
    <property type="entry name" value="DUF547"/>
    <property type="match status" value="1"/>
</dbReference>
<dbReference type="PANTHER" id="PTHR46361:SF3">
    <property type="entry name" value="ELECTRON CARRIER_ PROTEIN DISULFIDE OXIDOREDUCTASE"/>
    <property type="match status" value="1"/>
</dbReference>
<dbReference type="PANTHER" id="PTHR46361">
    <property type="entry name" value="ELECTRON CARRIER/ PROTEIN DISULFIDE OXIDOREDUCTASE"/>
    <property type="match status" value="1"/>
</dbReference>
<dbReference type="AlphaFoldDB" id="A0A8J8GAE2"/>
<evidence type="ECO:0000259" key="1">
    <source>
        <dbReference type="Pfam" id="PF04784"/>
    </source>
</evidence>
<reference evidence="2" key="1">
    <citation type="submission" date="2020-05" db="EMBL/GenBank/DDBJ databases">
        <title>Genomic Encyclopedia of Type Strains, Phase IV (KMG-V): Genome sequencing to study the core and pangenomes of soil and plant-associated prokaryotes.</title>
        <authorList>
            <person name="Whitman W."/>
        </authorList>
    </citation>
    <scope>NUCLEOTIDE SEQUENCE</scope>
    <source>
        <strain evidence="2">16F</strain>
    </source>
</reference>
<protein>
    <recommendedName>
        <fullName evidence="1">DUF547 domain-containing protein</fullName>
    </recommendedName>
</protein>
<dbReference type="EMBL" id="JABSNO010000014">
    <property type="protein sequence ID" value="NRS92937.1"/>
    <property type="molecule type" value="Genomic_DNA"/>
</dbReference>
<evidence type="ECO:0000313" key="3">
    <source>
        <dbReference type="Proteomes" id="UP000610746"/>
    </source>
</evidence>
<name>A0A8J8GAE2_9FLAO</name>
<comment type="caution">
    <text evidence="2">The sequence shown here is derived from an EMBL/GenBank/DDBJ whole genome shotgun (WGS) entry which is preliminary data.</text>
</comment>
<dbReference type="RefSeq" id="WP_173779525.1">
    <property type="nucleotide sequence ID" value="NZ_JABSNO010000014.1"/>
</dbReference>
<keyword evidence="3" id="KW-1185">Reference proteome</keyword>
<accession>A0A8J8GAE2</accession>
<feature type="domain" description="DUF547" evidence="1">
    <location>
        <begin position="46"/>
        <end position="165"/>
    </location>
</feature>
<evidence type="ECO:0000313" key="2">
    <source>
        <dbReference type="EMBL" id="NRS92937.1"/>
    </source>
</evidence>
<proteinExistence type="predicted"/>
<organism evidence="2 3">
    <name type="scientific">Frigoriflavimonas asaccharolytica</name>
    <dbReference type="NCBI Taxonomy" id="2735899"/>
    <lineage>
        <taxon>Bacteria</taxon>
        <taxon>Pseudomonadati</taxon>
        <taxon>Bacteroidota</taxon>
        <taxon>Flavobacteriia</taxon>
        <taxon>Flavobacteriales</taxon>
        <taxon>Weeksellaceae</taxon>
        <taxon>Frigoriflavimonas</taxon>
    </lineage>
</organism>
<dbReference type="Proteomes" id="UP000610746">
    <property type="component" value="Unassembled WGS sequence"/>
</dbReference>